<name>A0ABN2SHL2_9ACTN</name>
<dbReference type="Proteomes" id="UP001499854">
    <property type="component" value="Unassembled WGS sequence"/>
</dbReference>
<dbReference type="SUPFAM" id="SSF159127">
    <property type="entry name" value="HupF/HypC-like"/>
    <property type="match status" value="1"/>
</dbReference>
<dbReference type="EMBL" id="BAAAQM010000038">
    <property type="protein sequence ID" value="GAA1986904.1"/>
    <property type="molecule type" value="Genomic_DNA"/>
</dbReference>
<protein>
    <recommendedName>
        <fullName evidence="4">Hydrogenase assembly chaperone hypC/hupF</fullName>
    </recommendedName>
</protein>
<dbReference type="Pfam" id="PF01455">
    <property type="entry name" value="HupF_HypC"/>
    <property type="match status" value="1"/>
</dbReference>
<comment type="caution">
    <text evidence="2">The sequence shown here is derived from an EMBL/GenBank/DDBJ whole genome shotgun (WGS) entry which is preliminary data.</text>
</comment>
<dbReference type="RefSeq" id="WP_344660207.1">
    <property type="nucleotide sequence ID" value="NZ_BAAAQM010000038.1"/>
</dbReference>
<keyword evidence="3" id="KW-1185">Reference proteome</keyword>
<reference evidence="2 3" key="1">
    <citation type="journal article" date="2019" name="Int. J. Syst. Evol. Microbiol.">
        <title>The Global Catalogue of Microorganisms (GCM) 10K type strain sequencing project: providing services to taxonomists for standard genome sequencing and annotation.</title>
        <authorList>
            <consortium name="The Broad Institute Genomics Platform"/>
            <consortium name="The Broad Institute Genome Sequencing Center for Infectious Disease"/>
            <person name="Wu L."/>
            <person name="Ma J."/>
        </authorList>
    </citation>
    <scope>NUCLEOTIDE SEQUENCE [LARGE SCALE GENOMIC DNA]</scope>
    <source>
        <strain evidence="2 3">JCM 16013</strain>
    </source>
</reference>
<organism evidence="2 3">
    <name type="scientific">Catenulispora subtropica</name>
    <dbReference type="NCBI Taxonomy" id="450798"/>
    <lineage>
        <taxon>Bacteria</taxon>
        <taxon>Bacillati</taxon>
        <taxon>Actinomycetota</taxon>
        <taxon>Actinomycetes</taxon>
        <taxon>Catenulisporales</taxon>
        <taxon>Catenulisporaceae</taxon>
        <taxon>Catenulispora</taxon>
    </lineage>
</organism>
<dbReference type="InterPro" id="IPR001109">
    <property type="entry name" value="Hydrogenase_HupF/HypC"/>
</dbReference>
<evidence type="ECO:0000313" key="3">
    <source>
        <dbReference type="Proteomes" id="UP001499854"/>
    </source>
</evidence>
<dbReference type="Gene3D" id="2.30.30.140">
    <property type="match status" value="1"/>
</dbReference>
<gene>
    <name evidence="2" type="ORF">GCM10009838_56930</name>
</gene>
<evidence type="ECO:0008006" key="4">
    <source>
        <dbReference type="Google" id="ProtNLM"/>
    </source>
</evidence>
<evidence type="ECO:0000313" key="2">
    <source>
        <dbReference type="EMBL" id="GAA1986904.1"/>
    </source>
</evidence>
<comment type="similarity">
    <text evidence="1">Belongs to the HupF/HypC family.</text>
</comment>
<sequence length="86" mass="8457">MSGGEPGPDGGYGACSADGGCLTCGDVAVPLTVVELDGADARCRDEAGRGETVAIELVGPVRVGDRLLVHAGVALEVLAPPPVTEA</sequence>
<proteinExistence type="inferred from homology"/>
<accession>A0ABN2SHL2</accession>
<evidence type="ECO:0000256" key="1">
    <source>
        <dbReference type="ARBA" id="ARBA00006018"/>
    </source>
</evidence>